<gene>
    <name evidence="1" type="ORF">M097_2905</name>
</gene>
<sequence>MNRICYTYYNMDSDRNSVRNGAALRGGSFCICHVRHIGKVETAGAGRMKIQPLTDRRTTGQRWQMLLYGRQGQAPCGVSREKSSSLCCGIFPENLVFPEAFAVKGLVVQRAAKARIFTI</sequence>
<organism evidence="1 2">
    <name type="scientific">Phocaeicola vulgatus str. 3775 SL</name>
    <name type="common">B</name>
    <name type="synonym">iv</name>
    <dbReference type="NCBI Taxonomy" id="1339350"/>
    <lineage>
        <taxon>Bacteria</taxon>
        <taxon>Pseudomonadati</taxon>
        <taxon>Bacteroidota</taxon>
        <taxon>Bacteroidia</taxon>
        <taxon>Bacteroidales</taxon>
        <taxon>Bacteroidaceae</taxon>
        <taxon>Phocaeicola</taxon>
    </lineage>
</organism>
<dbReference type="AlphaFoldDB" id="A0A078R359"/>
<name>A0A078R359_PHOVU</name>
<reference evidence="1 2" key="1">
    <citation type="submission" date="2014-04" db="EMBL/GenBank/DDBJ databases">
        <authorList>
            <person name="Sears C."/>
            <person name="Carroll K."/>
            <person name="Sack B.R."/>
            <person name="Qadri F."/>
            <person name="Myers L.L."/>
            <person name="Chung G.-T."/>
            <person name="Escheverria P."/>
            <person name="Fraser C.M."/>
            <person name="Sadzewicz L."/>
            <person name="Shefchek K.A."/>
            <person name="Tallon L."/>
            <person name="Das S.P."/>
            <person name="Daugherty S."/>
            <person name="Mongodin E.F."/>
        </authorList>
    </citation>
    <scope>NUCLEOTIDE SEQUENCE [LARGE SCALE GENOMIC DNA]</scope>
    <source>
        <strain evidence="2">3775 SL(B) 10 (iv)</strain>
    </source>
</reference>
<evidence type="ECO:0000313" key="1">
    <source>
        <dbReference type="EMBL" id="KDS29760.1"/>
    </source>
</evidence>
<evidence type="ECO:0000313" key="2">
    <source>
        <dbReference type="Proteomes" id="UP000028134"/>
    </source>
</evidence>
<dbReference type="Proteomes" id="UP000028134">
    <property type="component" value="Unassembled WGS sequence"/>
</dbReference>
<proteinExistence type="predicted"/>
<dbReference type="RefSeq" id="WP_227187223.1">
    <property type="nucleotide sequence ID" value="NZ_JNHI01000019.1"/>
</dbReference>
<dbReference type="EMBL" id="JNHI01000019">
    <property type="protein sequence ID" value="KDS29760.1"/>
    <property type="molecule type" value="Genomic_DNA"/>
</dbReference>
<dbReference type="PATRIC" id="fig|1339350.3.peg.2782"/>
<accession>A0A078R359</accession>
<protein>
    <submittedName>
        <fullName evidence="1">Uncharacterized protein</fullName>
    </submittedName>
</protein>
<comment type="caution">
    <text evidence="1">The sequence shown here is derived from an EMBL/GenBank/DDBJ whole genome shotgun (WGS) entry which is preliminary data.</text>
</comment>